<evidence type="ECO:0000313" key="2">
    <source>
        <dbReference type="EMBL" id="REA63585.1"/>
    </source>
</evidence>
<keyword evidence="1" id="KW-0812">Transmembrane</keyword>
<reference evidence="2 3" key="1">
    <citation type="submission" date="2018-07" db="EMBL/GenBank/DDBJ databases">
        <title>Dyadobacter roseus sp. nov., isolated from rose rhizosphere soil.</title>
        <authorList>
            <person name="Chen L."/>
        </authorList>
    </citation>
    <scope>NUCLEOTIDE SEQUENCE [LARGE SCALE GENOMIC DNA]</scope>
    <source>
        <strain evidence="2 3">RS19</strain>
    </source>
</reference>
<gene>
    <name evidence="2" type="ORF">DSL64_03845</name>
</gene>
<dbReference type="AlphaFoldDB" id="A0A3D8YFY4"/>
<name>A0A3D8YFY4_9BACT</name>
<evidence type="ECO:0000256" key="1">
    <source>
        <dbReference type="SAM" id="Phobius"/>
    </source>
</evidence>
<evidence type="ECO:0000313" key="3">
    <source>
        <dbReference type="Proteomes" id="UP000256373"/>
    </source>
</evidence>
<keyword evidence="1" id="KW-0472">Membrane</keyword>
<dbReference type="OrthoDB" id="956771at2"/>
<proteinExistence type="predicted"/>
<organism evidence="2 3">
    <name type="scientific">Dyadobacter luteus</name>
    <dbReference type="NCBI Taxonomy" id="2259619"/>
    <lineage>
        <taxon>Bacteria</taxon>
        <taxon>Pseudomonadati</taxon>
        <taxon>Bacteroidota</taxon>
        <taxon>Cytophagia</taxon>
        <taxon>Cytophagales</taxon>
        <taxon>Spirosomataceae</taxon>
        <taxon>Dyadobacter</taxon>
    </lineage>
</organism>
<dbReference type="EMBL" id="QNUL01000002">
    <property type="protein sequence ID" value="REA63585.1"/>
    <property type="molecule type" value="Genomic_DNA"/>
</dbReference>
<feature type="transmembrane region" description="Helical" evidence="1">
    <location>
        <begin position="48"/>
        <end position="67"/>
    </location>
</feature>
<feature type="transmembrane region" description="Helical" evidence="1">
    <location>
        <begin position="79"/>
        <end position="94"/>
    </location>
</feature>
<sequence length="140" mass="15104">MNLRKVISILIGFGTIGLLSSVLARLQGMFFPSSLQIFTDPNLASTGLQFTIKLLCVLVSCVLGGMLTTGIGGSIRENLIVGGLIILVTAWLWMSTIHPFIFWLSLVSGVLPAVLLGRKVMYTIQTRAPVLRKRNSGADS</sequence>
<protein>
    <submittedName>
        <fullName evidence="2">Uncharacterized protein</fullName>
    </submittedName>
</protein>
<feature type="transmembrane region" description="Helical" evidence="1">
    <location>
        <begin position="100"/>
        <end position="117"/>
    </location>
</feature>
<keyword evidence="1" id="KW-1133">Transmembrane helix</keyword>
<keyword evidence="3" id="KW-1185">Reference proteome</keyword>
<comment type="caution">
    <text evidence="2">The sequence shown here is derived from an EMBL/GenBank/DDBJ whole genome shotgun (WGS) entry which is preliminary data.</text>
</comment>
<dbReference type="Proteomes" id="UP000256373">
    <property type="component" value="Unassembled WGS sequence"/>
</dbReference>
<dbReference type="RefSeq" id="WP_115829333.1">
    <property type="nucleotide sequence ID" value="NZ_QNUL01000002.1"/>
</dbReference>
<accession>A0A3D8YFY4</accession>